<feature type="region of interest" description="Disordered" evidence="1">
    <location>
        <begin position="1"/>
        <end position="107"/>
    </location>
</feature>
<dbReference type="Proteomes" id="UP000499080">
    <property type="component" value="Unassembled WGS sequence"/>
</dbReference>
<organism evidence="2 3">
    <name type="scientific">Araneus ventricosus</name>
    <name type="common">Orbweaver spider</name>
    <name type="synonym">Epeira ventricosa</name>
    <dbReference type="NCBI Taxonomy" id="182803"/>
    <lineage>
        <taxon>Eukaryota</taxon>
        <taxon>Metazoa</taxon>
        <taxon>Ecdysozoa</taxon>
        <taxon>Arthropoda</taxon>
        <taxon>Chelicerata</taxon>
        <taxon>Arachnida</taxon>
        <taxon>Araneae</taxon>
        <taxon>Araneomorphae</taxon>
        <taxon>Entelegynae</taxon>
        <taxon>Araneoidea</taxon>
        <taxon>Araneidae</taxon>
        <taxon>Araneus</taxon>
    </lineage>
</organism>
<comment type="caution">
    <text evidence="2">The sequence shown here is derived from an EMBL/GenBank/DDBJ whole genome shotgun (WGS) entry which is preliminary data.</text>
</comment>
<proteinExistence type="predicted"/>
<sequence>MWISRAGIGGDSGVVTRRSRSMDQGSRVGVGPWTGGAGPGEAMNQEDRWWGPGGEGPTTSEVRFSAPRRTWRQDQVELESWSEGVPGGPGGGDQAGQEGRPGAGGPW</sequence>
<evidence type="ECO:0000256" key="1">
    <source>
        <dbReference type="SAM" id="MobiDB-lite"/>
    </source>
</evidence>
<dbReference type="EMBL" id="BGPR01000346">
    <property type="protein sequence ID" value="GBM14625.1"/>
    <property type="molecule type" value="Genomic_DNA"/>
</dbReference>
<evidence type="ECO:0000313" key="2">
    <source>
        <dbReference type="EMBL" id="GBM14625.1"/>
    </source>
</evidence>
<protein>
    <submittedName>
        <fullName evidence="2">Uncharacterized protein</fullName>
    </submittedName>
</protein>
<name>A0A4Y2DGD9_ARAVE</name>
<reference evidence="2 3" key="1">
    <citation type="journal article" date="2019" name="Sci. Rep.">
        <title>Orb-weaving spider Araneus ventricosus genome elucidates the spidroin gene catalogue.</title>
        <authorList>
            <person name="Kono N."/>
            <person name="Nakamura H."/>
            <person name="Ohtoshi R."/>
            <person name="Moran D.A.P."/>
            <person name="Shinohara A."/>
            <person name="Yoshida Y."/>
            <person name="Fujiwara M."/>
            <person name="Mori M."/>
            <person name="Tomita M."/>
            <person name="Arakawa K."/>
        </authorList>
    </citation>
    <scope>NUCLEOTIDE SEQUENCE [LARGE SCALE GENOMIC DNA]</scope>
</reference>
<dbReference type="AlphaFoldDB" id="A0A4Y2DGD9"/>
<gene>
    <name evidence="2" type="ORF">AVEN_97150_1</name>
</gene>
<accession>A0A4Y2DGD9</accession>
<evidence type="ECO:0000313" key="3">
    <source>
        <dbReference type="Proteomes" id="UP000499080"/>
    </source>
</evidence>
<feature type="compositionally biased region" description="Gly residues" evidence="1">
    <location>
        <begin position="85"/>
        <end position="107"/>
    </location>
</feature>
<keyword evidence="3" id="KW-1185">Reference proteome</keyword>